<proteinExistence type="predicted"/>
<evidence type="ECO:0000313" key="2">
    <source>
        <dbReference type="Proteomes" id="UP000183223"/>
    </source>
</evidence>
<evidence type="ECO:0000313" key="1">
    <source>
        <dbReference type="EMBL" id="SCZ53823.1"/>
    </source>
</evidence>
<dbReference type="InterPro" id="IPR011664">
    <property type="entry name" value="Abi_system_AbiD/AbiF-like"/>
</dbReference>
<dbReference type="Proteomes" id="UP000183223">
    <property type="component" value="Unassembled WGS sequence"/>
</dbReference>
<organism evidence="1 2">
    <name type="scientific">Photorhabdus luminescens</name>
    <name type="common">Xenorhabdus luminescens</name>
    <dbReference type="NCBI Taxonomy" id="29488"/>
    <lineage>
        <taxon>Bacteria</taxon>
        <taxon>Pseudomonadati</taxon>
        <taxon>Pseudomonadota</taxon>
        <taxon>Gammaproteobacteria</taxon>
        <taxon>Enterobacterales</taxon>
        <taxon>Morganellaceae</taxon>
        <taxon>Photorhabdus</taxon>
    </lineage>
</organism>
<protein>
    <submittedName>
        <fullName evidence="1">Abi-like protein</fullName>
    </submittedName>
</protein>
<gene>
    <name evidence="1" type="ORF">SAMN02982990_00468</name>
</gene>
<accession>A0A1G5PWC1</accession>
<reference evidence="2" key="1">
    <citation type="submission" date="2016-10" db="EMBL/GenBank/DDBJ databases">
        <authorList>
            <person name="Varghese N."/>
            <person name="Submissions S."/>
        </authorList>
    </citation>
    <scope>NUCLEOTIDE SEQUENCE [LARGE SCALE GENOMIC DNA]</scope>
    <source>
        <strain evidence="2">ATCC 29999</strain>
    </source>
</reference>
<keyword evidence="2" id="KW-1185">Reference proteome</keyword>
<sequence length="139" mass="15859">MSKYYAMLKDKYRNDILARLGIPPGNGPILQNWLSAMNVLRNRCAHHSRIWNKVNEPKLKPLPNHPFFNKLGLTDDSYERMYGMTAILWFLIKEIGPSSKWISTVADLIDSKPELPGCNLTAMGLPNNDGFPRALFDIE</sequence>
<name>A0A1G5PWC1_PHOLU</name>
<dbReference type="EMBL" id="FMWJ01000002">
    <property type="protein sequence ID" value="SCZ53823.1"/>
    <property type="molecule type" value="Genomic_DNA"/>
</dbReference>
<dbReference type="AlphaFoldDB" id="A0A1G5PWC1"/>
<dbReference type="Pfam" id="PF07751">
    <property type="entry name" value="Abi_2"/>
    <property type="match status" value="1"/>
</dbReference>